<dbReference type="EMBL" id="DUFG01000017">
    <property type="protein sequence ID" value="HIH08340.1"/>
    <property type="molecule type" value="Genomic_DNA"/>
</dbReference>
<dbReference type="GO" id="GO:0006412">
    <property type="term" value="P:translation"/>
    <property type="evidence" value="ECO:0007669"/>
    <property type="project" value="UniProtKB-UniRule"/>
</dbReference>
<gene>
    <name evidence="5" type="primary">rps8</name>
    <name evidence="7" type="ORF">HA237_03145</name>
    <name evidence="8" type="ORF">J4224_02955</name>
</gene>
<dbReference type="Gene3D" id="3.30.1490.10">
    <property type="match status" value="1"/>
</dbReference>
<dbReference type="Gene3D" id="3.30.1370.30">
    <property type="match status" value="1"/>
</dbReference>
<dbReference type="InterPro" id="IPR035987">
    <property type="entry name" value="Ribosomal_uS8_sf"/>
</dbReference>
<dbReference type="GO" id="GO:0003735">
    <property type="term" value="F:structural constituent of ribosome"/>
    <property type="evidence" value="ECO:0007669"/>
    <property type="project" value="InterPro"/>
</dbReference>
<dbReference type="InterPro" id="IPR047863">
    <property type="entry name" value="Ribosomal_uS8_CS"/>
</dbReference>
<reference evidence="8" key="3">
    <citation type="submission" date="2021-05" db="EMBL/GenBank/DDBJ databases">
        <title>Protein family content uncovers lineage relationships and bacterial pathway maintenance mechanisms in DPANN archaea.</title>
        <authorList>
            <person name="Castelle C.J."/>
            <person name="Meheust R."/>
            <person name="Jaffe A.L."/>
            <person name="Seitz K."/>
            <person name="Gong X."/>
            <person name="Baker B.J."/>
            <person name="Banfield J.F."/>
        </authorList>
    </citation>
    <scope>NUCLEOTIDE SEQUENCE</scope>
    <source>
        <strain evidence="8">RIFCSPHIGHO2_01_FULL_GW2011_AR10_43_9</strain>
    </source>
</reference>
<evidence type="ECO:0000256" key="1">
    <source>
        <dbReference type="ARBA" id="ARBA00006471"/>
    </source>
</evidence>
<evidence type="ECO:0000313" key="7">
    <source>
        <dbReference type="EMBL" id="HIH08340.1"/>
    </source>
</evidence>
<evidence type="ECO:0000256" key="6">
    <source>
        <dbReference type="RuleBase" id="RU003660"/>
    </source>
</evidence>
<reference evidence="8" key="2">
    <citation type="submission" date="2021-03" db="EMBL/GenBank/DDBJ databases">
        <authorList>
            <person name="Jaffe A."/>
        </authorList>
    </citation>
    <scope>NUCLEOTIDE SEQUENCE</scope>
    <source>
        <strain evidence="8">RIFCSPHIGHO2_01_FULL_GW2011_AR10_43_9</strain>
    </source>
</reference>
<reference evidence="9" key="1">
    <citation type="journal article" date="2020" name="bioRxiv">
        <title>A rank-normalized archaeal taxonomy based on genome phylogeny resolves widespread incomplete and uneven classifications.</title>
        <authorList>
            <person name="Rinke C."/>
            <person name="Chuvochina M."/>
            <person name="Mussig A.J."/>
            <person name="Chaumeil P.-A."/>
            <person name="Waite D.W."/>
            <person name="Whitman W.B."/>
            <person name="Parks D.H."/>
            <person name="Hugenholtz P."/>
        </authorList>
    </citation>
    <scope>NUCLEOTIDE SEQUENCE [LARGE SCALE GENOMIC DNA]</scope>
</reference>
<dbReference type="GO" id="GO:0019843">
    <property type="term" value="F:rRNA binding"/>
    <property type="evidence" value="ECO:0007669"/>
    <property type="project" value="UniProtKB-UniRule"/>
</dbReference>
<evidence type="ECO:0000313" key="8">
    <source>
        <dbReference type="EMBL" id="MBS3059361.1"/>
    </source>
</evidence>
<comment type="similarity">
    <text evidence="1 5 6">Belongs to the universal ribosomal protein uS8 family.</text>
</comment>
<dbReference type="NCBIfam" id="NF003115">
    <property type="entry name" value="PRK04034.1"/>
    <property type="match status" value="1"/>
</dbReference>
<dbReference type="Proteomes" id="UP000683213">
    <property type="component" value="Unassembled WGS sequence"/>
</dbReference>
<evidence type="ECO:0000256" key="2">
    <source>
        <dbReference type="ARBA" id="ARBA00022730"/>
    </source>
</evidence>
<dbReference type="Proteomes" id="UP000577419">
    <property type="component" value="Unassembled WGS sequence"/>
</dbReference>
<dbReference type="Pfam" id="PF00410">
    <property type="entry name" value="Ribosomal_S8"/>
    <property type="match status" value="1"/>
</dbReference>
<comment type="subunit">
    <text evidence="5">Part of the 30S ribosomal subunit.</text>
</comment>
<dbReference type="InterPro" id="IPR000630">
    <property type="entry name" value="Ribosomal_uS8"/>
</dbReference>
<organism evidence="7 9">
    <name type="scientific">Candidatus Iainarchaeum sp</name>
    <dbReference type="NCBI Taxonomy" id="3101447"/>
    <lineage>
        <taxon>Archaea</taxon>
        <taxon>Candidatus Iainarchaeota</taxon>
        <taxon>Candidatus Iainarchaeia</taxon>
        <taxon>Candidatus Iainarchaeales</taxon>
        <taxon>Candidatus Iainarchaeaceae</taxon>
        <taxon>Candidatus Iainarchaeum</taxon>
    </lineage>
</organism>
<keyword evidence="4 5" id="KW-0687">Ribonucleoprotein</keyword>
<evidence type="ECO:0000256" key="3">
    <source>
        <dbReference type="ARBA" id="ARBA00022980"/>
    </source>
</evidence>
<accession>A0A7J4IU32</accession>
<comment type="function">
    <text evidence="5">One of the primary rRNA binding proteins, it binds directly to 16S rRNA central domain where it helps coordinate assembly of the platform of the 30S subunit.</text>
</comment>
<keyword evidence="5" id="KW-0694">RNA-binding</keyword>
<dbReference type="PANTHER" id="PTHR11758">
    <property type="entry name" value="40S RIBOSOMAL PROTEIN S15A"/>
    <property type="match status" value="1"/>
</dbReference>
<protein>
    <recommendedName>
        <fullName evidence="5">Small ribosomal subunit protein uS8</fullName>
    </recommendedName>
</protein>
<evidence type="ECO:0000313" key="9">
    <source>
        <dbReference type="Proteomes" id="UP000577419"/>
    </source>
</evidence>
<dbReference type="EMBL" id="JAGVWF010000038">
    <property type="protein sequence ID" value="MBS3059361.1"/>
    <property type="molecule type" value="Genomic_DNA"/>
</dbReference>
<keyword evidence="2 5" id="KW-0699">rRNA-binding</keyword>
<name>A0A7J4IU32_9ARCH</name>
<dbReference type="GO" id="GO:0005840">
    <property type="term" value="C:ribosome"/>
    <property type="evidence" value="ECO:0007669"/>
    <property type="project" value="UniProtKB-KW"/>
</dbReference>
<proteinExistence type="inferred from homology"/>
<evidence type="ECO:0000256" key="5">
    <source>
        <dbReference type="HAMAP-Rule" id="MF_01302"/>
    </source>
</evidence>
<dbReference type="GO" id="GO:1990904">
    <property type="term" value="C:ribonucleoprotein complex"/>
    <property type="evidence" value="ECO:0007669"/>
    <property type="project" value="UniProtKB-KW"/>
</dbReference>
<keyword evidence="3 5" id="KW-0689">Ribosomal protein</keyword>
<sequence length="130" mass="14758">MVRIDPLADALINIKNNENASKKACNVRPASKLLGEVLRVMQEQKYISTYELIDDGREGIFKIELLGKINECKAIKPRYPVKSSGFEKYEMRYLPARNVGMIIVTTSEGVMSHKDAKEKYLGGRLLAYVY</sequence>
<dbReference type="PROSITE" id="PS00053">
    <property type="entry name" value="RIBOSOMAL_S8"/>
    <property type="match status" value="1"/>
</dbReference>
<dbReference type="AlphaFoldDB" id="A0A7J4IU32"/>
<dbReference type="HAMAP" id="MF_01302_A">
    <property type="entry name" value="Ribosomal_uS8_A"/>
    <property type="match status" value="1"/>
</dbReference>
<dbReference type="SUPFAM" id="SSF56047">
    <property type="entry name" value="Ribosomal protein S8"/>
    <property type="match status" value="1"/>
</dbReference>
<evidence type="ECO:0000256" key="4">
    <source>
        <dbReference type="ARBA" id="ARBA00023274"/>
    </source>
</evidence>
<comment type="caution">
    <text evidence="7">The sequence shown here is derived from an EMBL/GenBank/DDBJ whole genome shotgun (WGS) entry which is preliminary data.</text>
</comment>